<proteinExistence type="predicted"/>
<keyword evidence="3" id="KW-1185">Reference proteome</keyword>
<feature type="compositionally biased region" description="Polar residues" evidence="1">
    <location>
        <begin position="90"/>
        <end position="107"/>
    </location>
</feature>
<name>A0A3N0XQH5_ANAGA</name>
<feature type="region of interest" description="Disordered" evidence="1">
    <location>
        <begin position="375"/>
        <end position="452"/>
    </location>
</feature>
<dbReference type="AlphaFoldDB" id="A0A3N0XQH5"/>
<evidence type="ECO:0000256" key="1">
    <source>
        <dbReference type="SAM" id="MobiDB-lite"/>
    </source>
</evidence>
<dbReference type="OrthoDB" id="8988423at2759"/>
<comment type="caution">
    <text evidence="2">The sequence shown here is derived from an EMBL/GenBank/DDBJ whole genome shotgun (WGS) entry which is preliminary data.</text>
</comment>
<sequence>MPHHCTTCRAPLQDADGHGECVGCLGKPHADDAFTGGSCSHCESMSLASLRSLAAFFRSDTDRALLSPSSREPARKRQRGRPVQRPELSELTSAQCPRASPSPSREQSPVLFSRPEQRPSADASDFVSFGGSDDELPDDSVSLAASEPKHWVGESDDPAPLPLLEPIDHSAGMDAELFRVLSKAVEELDLEWAPLEEPSRSRLDEWFLPGRRQAPRQRSAPFFPEVAAHLCPPAAVGWKTKRSLPSKPCRTTSALAGRAYASAGQAASALHSMAIFQVFQAKLLRSMDESGVEESAFRDLRSATDLALRATKAATQAIGRSMASLVVLERHLWLNLTEIKDQDKTAFLDAPISPSGLFGPAVEGFTERFTAAQKSSQAMRHFLPKRSSSASAPSRPRPAPAQQTKPAPSASQAAPPKEHRHRSRSSNKRTTFPRRQGPRPKIVLDPGPPKSS</sequence>
<accession>A0A3N0XQH5</accession>
<evidence type="ECO:0000313" key="3">
    <source>
        <dbReference type="Proteomes" id="UP000281406"/>
    </source>
</evidence>
<feature type="compositionally biased region" description="Basic residues" evidence="1">
    <location>
        <begin position="418"/>
        <end position="427"/>
    </location>
</feature>
<reference evidence="2 3" key="1">
    <citation type="submission" date="2018-10" db="EMBL/GenBank/DDBJ databases">
        <title>Genome assembly for a Yunnan-Guizhou Plateau 3E fish, Anabarilius grahami (Regan), and its evolutionary and genetic applications.</title>
        <authorList>
            <person name="Jiang W."/>
        </authorList>
    </citation>
    <scope>NUCLEOTIDE SEQUENCE [LARGE SCALE GENOMIC DNA]</scope>
    <source>
        <strain evidence="2">AG-KIZ</strain>
        <tissue evidence="2">Muscle</tissue>
    </source>
</reference>
<dbReference type="Proteomes" id="UP000281406">
    <property type="component" value="Unassembled WGS sequence"/>
</dbReference>
<gene>
    <name evidence="2" type="ORF">DPX16_21265</name>
</gene>
<dbReference type="EMBL" id="RJVU01063586">
    <property type="protein sequence ID" value="ROJ24379.1"/>
    <property type="molecule type" value="Genomic_DNA"/>
</dbReference>
<protein>
    <submittedName>
        <fullName evidence="2">Uncharacterized protein</fullName>
    </submittedName>
</protein>
<organism evidence="2 3">
    <name type="scientific">Anabarilius grahami</name>
    <name type="common">Kanglang fish</name>
    <name type="synonym">Barilius grahami</name>
    <dbReference type="NCBI Taxonomy" id="495550"/>
    <lineage>
        <taxon>Eukaryota</taxon>
        <taxon>Metazoa</taxon>
        <taxon>Chordata</taxon>
        <taxon>Craniata</taxon>
        <taxon>Vertebrata</taxon>
        <taxon>Euteleostomi</taxon>
        <taxon>Actinopterygii</taxon>
        <taxon>Neopterygii</taxon>
        <taxon>Teleostei</taxon>
        <taxon>Ostariophysi</taxon>
        <taxon>Cypriniformes</taxon>
        <taxon>Xenocyprididae</taxon>
        <taxon>Xenocypridinae</taxon>
        <taxon>Xenocypridinae incertae sedis</taxon>
        <taxon>Anabarilius</taxon>
    </lineage>
</organism>
<dbReference type="Gene3D" id="1.10.287.3160">
    <property type="match status" value="1"/>
</dbReference>
<feature type="compositionally biased region" description="Low complexity" evidence="1">
    <location>
        <begin position="386"/>
        <end position="415"/>
    </location>
</feature>
<feature type="region of interest" description="Disordered" evidence="1">
    <location>
        <begin position="64"/>
        <end position="141"/>
    </location>
</feature>
<evidence type="ECO:0000313" key="2">
    <source>
        <dbReference type="EMBL" id="ROJ24379.1"/>
    </source>
</evidence>